<protein>
    <recommendedName>
        <fullName evidence="2">MmyB-like transcription regulator ligand binding domain-containing protein</fullName>
    </recommendedName>
</protein>
<dbReference type="PANTHER" id="PTHR35010:SF2">
    <property type="entry name" value="BLL4672 PROTEIN"/>
    <property type="match status" value="1"/>
</dbReference>
<accession>A0ABP3I391</accession>
<dbReference type="PANTHER" id="PTHR35010">
    <property type="entry name" value="BLL4672 PROTEIN-RELATED"/>
    <property type="match status" value="1"/>
</dbReference>
<dbReference type="Proteomes" id="UP001500879">
    <property type="component" value="Unassembled WGS sequence"/>
</dbReference>
<sequence>MDAEVLRQMLTERRAAIKPEDLGIVRLDPRGRKSPGLTQAHMDDLLLRAPGTYGRLERGVLDNPTPEYLRDVATLLGLNAQEWVAFYGYARGELPPYPIATYTEISVPGRWTHAVQASAGQTYICDSLWNVLTFNEGFAAMFPGRRVPKNTMRWMLFDEDARNRTLIDWDTRWAPVAVPQVRLALAHHKGSPLLRELTRRALADPRTRDLYTSVPPGHAHPDGAVRPWLHPELGPGTVTMCVSEPASSPGFRMFHMLFLPAGEQRPERAPLQVTGEHDPDDFYPAQGHQPPVLPLTTNPGPNASRSPGAPGAGGSS</sequence>
<dbReference type="InterPro" id="IPR010982">
    <property type="entry name" value="Lambda_DNA-bd_dom_sf"/>
</dbReference>
<dbReference type="InterPro" id="IPR041413">
    <property type="entry name" value="MLTR_LBD"/>
</dbReference>
<dbReference type="Gene3D" id="3.30.450.180">
    <property type="match status" value="1"/>
</dbReference>
<feature type="domain" description="MmyB-like transcription regulator ligand binding" evidence="2">
    <location>
        <begin position="123"/>
        <end position="263"/>
    </location>
</feature>
<keyword evidence="4" id="KW-1185">Reference proteome</keyword>
<dbReference type="RefSeq" id="WP_344019390.1">
    <property type="nucleotide sequence ID" value="NZ_BAAABX010000006.1"/>
</dbReference>
<dbReference type="Gene3D" id="1.10.260.40">
    <property type="entry name" value="lambda repressor-like DNA-binding domains"/>
    <property type="match status" value="1"/>
</dbReference>
<evidence type="ECO:0000313" key="4">
    <source>
        <dbReference type="Proteomes" id="UP001500879"/>
    </source>
</evidence>
<evidence type="ECO:0000256" key="1">
    <source>
        <dbReference type="SAM" id="MobiDB-lite"/>
    </source>
</evidence>
<evidence type="ECO:0000313" key="3">
    <source>
        <dbReference type="EMBL" id="GAA0387764.1"/>
    </source>
</evidence>
<reference evidence="4" key="1">
    <citation type="journal article" date="2019" name="Int. J. Syst. Evol. Microbiol.">
        <title>The Global Catalogue of Microorganisms (GCM) 10K type strain sequencing project: providing services to taxonomists for standard genome sequencing and annotation.</title>
        <authorList>
            <consortium name="The Broad Institute Genomics Platform"/>
            <consortium name="The Broad Institute Genome Sequencing Center for Infectious Disease"/>
            <person name="Wu L."/>
            <person name="Ma J."/>
        </authorList>
    </citation>
    <scope>NUCLEOTIDE SEQUENCE [LARGE SCALE GENOMIC DNA]</scope>
    <source>
        <strain evidence="4">JCM 4788</strain>
    </source>
</reference>
<name>A0ABP3I391_9ACTN</name>
<dbReference type="EMBL" id="BAAABX010000006">
    <property type="protein sequence ID" value="GAA0387764.1"/>
    <property type="molecule type" value="Genomic_DNA"/>
</dbReference>
<evidence type="ECO:0000259" key="2">
    <source>
        <dbReference type="Pfam" id="PF17765"/>
    </source>
</evidence>
<dbReference type="Pfam" id="PF17765">
    <property type="entry name" value="MLTR_LBD"/>
    <property type="match status" value="1"/>
</dbReference>
<comment type="caution">
    <text evidence="3">The sequence shown here is derived from an EMBL/GenBank/DDBJ whole genome shotgun (WGS) entry which is preliminary data.</text>
</comment>
<feature type="region of interest" description="Disordered" evidence="1">
    <location>
        <begin position="271"/>
        <end position="316"/>
    </location>
</feature>
<dbReference type="InterPro" id="IPR001387">
    <property type="entry name" value="Cro/C1-type_HTH"/>
</dbReference>
<feature type="compositionally biased region" description="Low complexity" evidence="1">
    <location>
        <begin position="299"/>
        <end position="309"/>
    </location>
</feature>
<organism evidence="3 4">
    <name type="scientific">Streptomyces luteireticuli</name>
    <dbReference type="NCBI Taxonomy" id="173858"/>
    <lineage>
        <taxon>Bacteria</taxon>
        <taxon>Bacillati</taxon>
        <taxon>Actinomycetota</taxon>
        <taxon>Actinomycetes</taxon>
        <taxon>Kitasatosporales</taxon>
        <taxon>Streptomycetaceae</taxon>
        <taxon>Streptomyces</taxon>
    </lineage>
</organism>
<proteinExistence type="predicted"/>
<dbReference type="CDD" id="cd00093">
    <property type="entry name" value="HTH_XRE"/>
    <property type="match status" value="1"/>
</dbReference>
<gene>
    <name evidence="3" type="ORF">GCM10010357_05620</name>
</gene>